<organism evidence="2">
    <name type="scientific">Cacopsylla melanoneura</name>
    <dbReference type="NCBI Taxonomy" id="428564"/>
    <lineage>
        <taxon>Eukaryota</taxon>
        <taxon>Metazoa</taxon>
        <taxon>Ecdysozoa</taxon>
        <taxon>Arthropoda</taxon>
        <taxon>Hexapoda</taxon>
        <taxon>Insecta</taxon>
        <taxon>Pterygota</taxon>
        <taxon>Neoptera</taxon>
        <taxon>Paraneoptera</taxon>
        <taxon>Hemiptera</taxon>
        <taxon>Sternorrhyncha</taxon>
        <taxon>Psylloidea</taxon>
        <taxon>Psyllidae</taxon>
        <taxon>Psyllinae</taxon>
        <taxon>Cacopsylla</taxon>
    </lineage>
</organism>
<protein>
    <submittedName>
        <fullName evidence="2">Uncharacterized protein</fullName>
    </submittedName>
</protein>
<accession>A0A8D8Y041</accession>
<evidence type="ECO:0000313" key="2">
    <source>
        <dbReference type="EMBL" id="CAG6713614.1"/>
    </source>
</evidence>
<dbReference type="EMBL" id="HBUF01350764">
    <property type="protein sequence ID" value="CAG6713613.1"/>
    <property type="molecule type" value="Transcribed_RNA"/>
</dbReference>
<sequence length="107" mass="12619">MARFRCWFSGVLSLSPFLCAFFFFFFKSRSGDKKLIKIVNQYSNIIKSKKSEYCTGFKSLRGKKKKNALPPYERGSEDFQQLPLILRDLFYSFYTISIYLSPLGYFL</sequence>
<dbReference type="AlphaFoldDB" id="A0A8D8Y041"/>
<feature type="transmembrane region" description="Helical" evidence="1">
    <location>
        <begin position="6"/>
        <end position="26"/>
    </location>
</feature>
<keyword evidence="1" id="KW-1133">Transmembrane helix</keyword>
<dbReference type="EMBL" id="HBUF01350765">
    <property type="protein sequence ID" value="CAG6713614.1"/>
    <property type="molecule type" value="Transcribed_RNA"/>
</dbReference>
<name>A0A8D8Y041_9HEMI</name>
<keyword evidence="1" id="KW-0812">Transmembrane</keyword>
<proteinExistence type="predicted"/>
<keyword evidence="1" id="KW-0472">Membrane</keyword>
<feature type="transmembrane region" description="Helical" evidence="1">
    <location>
        <begin position="89"/>
        <end position="106"/>
    </location>
</feature>
<reference evidence="2" key="1">
    <citation type="submission" date="2021-05" db="EMBL/GenBank/DDBJ databases">
        <authorList>
            <person name="Alioto T."/>
            <person name="Alioto T."/>
            <person name="Gomez Garrido J."/>
        </authorList>
    </citation>
    <scope>NUCLEOTIDE SEQUENCE</scope>
</reference>
<evidence type="ECO:0000256" key="1">
    <source>
        <dbReference type="SAM" id="Phobius"/>
    </source>
</evidence>